<keyword evidence="3 5" id="KW-0732">Signal</keyword>
<dbReference type="Proteomes" id="UP001652409">
    <property type="component" value="Unassembled WGS sequence"/>
</dbReference>
<gene>
    <name evidence="6" type="ORF">OCV61_01895</name>
</gene>
<dbReference type="PANTHER" id="PTHR30061">
    <property type="entry name" value="MALTOSE-BINDING PERIPLASMIC PROTEIN"/>
    <property type="match status" value="1"/>
</dbReference>
<keyword evidence="4" id="KW-0175">Coiled coil</keyword>
<sequence>MRKSSKLFAILSTAMFVTALGTAPCYAEEVTINFWHHYSEQSAENETLNNVLIPEFEKENPDIKVNAVSHEWSDLHEKILISAKSETLPDVARLDSAWVPEFEKMGILVPLNQEMDDYQEVADGLLESAMSTAQIGQDTYGLALNTNTKILFYNVKAFEDAGLSAPTTMDEFIEDCKKLAGENENGQQIWGYDEPALAGWNLCPFIWSMGGSITNEDQTKATGYLNSAETVNAIQTLADLYKEGAITGWNSGDIPMTDGFGTGRYAMIMDGPWKISEMEGSYPGFEYATAPMPKGEGGSHSVLGGEDISMFNTANKDAAWKFMKFMTGEFAQEEMAKCSQIPVNKATLESDTVKNADFAPFIEAIKSAESRPTVSCWSEIDSELATAVSAVMNEEKSAQDAMDELAEKVDDLLAEE</sequence>
<dbReference type="Pfam" id="PF01547">
    <property type="entry name" value="SBP_bac_1"/>
    <property type="match status" value="1"/>
</dbReference>
<dbReference type="EMBL" id="JAOQJL010000003">
    <property type="protein sequence ID" value="MCU6764160.1"/>
    <property type="molecule type" value="Genomic_DNA"/>
</dbReference>
<proteinExistence type="inferred from homology"/>
<dbReference type="PANTHER" id="PTHR30061:SF50">
    <property type="entry name" value="MALTOSE_MALTODEXTRIN-BINDING PERIPLASMIC PROTEIN"/>
    <property type="match status" value="1"/>
</dbReference>
<feature type="signal peptide" evidence="5">
    <location>
        <begin position="1"/>
        <end position="27"/>
    </location>
</feature>
<dbReference type="Gene3D" id="3.40.190.10">
    <property type="entry name" value="Periplasmic binding protein-like II"/>
    <property type="match status" value="2"/>
</dbReference>
<feature type="coiled-coil region" evidence="4">
    <location>
        <begin position="388"/>
        <end position="415"/>
    </location>
</feature>
<evidence type="ECO:0000256" key="5">
    <source>
        <dbReference type="SAM" id="SignalP"/>
    </source>
</evidence>
<dbReference type="RefSeq" id="WP_158420385.1">
    <property type="nucleotide sequence ID" value="NZ_JAOQJL010000003.1"/>
</dbReference>
<keyword evidence="2" id="KW-0813">Transport</keyword>
<protein>
    <submittedName>
        <fullName evidence="6">Extracellular solute-binding protein</fullName>
    </submittedName>
</protein>
<evidence type="ECO:0000313" key="6">
    <source>
        <dbReference type="EMBL" id="MCU6764160.1"/>
    </source>
</evidence>
<evidence type="ECO:0000256" key="4">
    <source>
        <dbReference type="SAM" id="Coils"/>
    </source>
</evidence>
<name>A0ABT2TPJ8_9FIRM</name>
<dbReference type="InterPro" id="IPR006059">
    <property type="entry name" value="SBP"/>
</dbReference>
<accession>A0ABT2TPJ8</accession>
<evidence type="ECO:0000313" key="7">
    <source>
        <dbReference type="Proteomes" id="UP001652409"/>
    </source>
</evidence>
<evidence type="ECO:0000256" key="1">
    <source>
        <dbReference type="ARBA" id="ARBA00008520"/>
    </source>
</evidence>
<keyword evidence="7" id="KW-1185">Reference proteome</keyword>
<evidence type="ECO:0000256" key="3">
    <source>
        <dbReference type="ARBA" id="ARBA00022729"/>
    </source>
</evidence>
<comment type="similarity">
    <text evidence="1">Belongs to the bacterial solute-binding protein 1 family.</text>
</comment>
<feature type="chain" id="PRO_5045839390" evidence="5">
    <location>
        <begin position="28"/>
        <end position="416"/>
    </location>
</feature>
<evidence type="ECO:0000256" key="2">
    <source>
        <dbReference type="ARBA" id="ARBA00022448"/>
    </source>
</evidence>
<organism evidence="6 7">
    <name type="scientific">Blautia ammoniilytica</name>
    <dbReference type="NCBI Taxonomy" id="2981782"/>
    <lineage>
        <taxon>Bacteria</taxon>
        <taxon>Bacillati</taxon>
        <taxon>Bacillota</taxon>
        <taxon>Clostridia</taxon>
        <taxon>Lachnospirales</taxon>
        <taxon>Lachnospiraceae</taxon>
        <taxon>Blautia</taxon>
    </lineage>
</organism>
<dbReference type="SUPFAM" id="SSF53850">
    <property type="entry name" value="Periplasmic binding protein-like II"/>
    <property type="match status" value="1"/>
</dbReference>
<reference evidence="6 7" key="1">
    <citation type="journal article" date="2021" name="ISME Commun">
        <title>Automated analysis of genomic sequences facilitates high-throughput and comprehensive description of bacteria.</title>
        <authorList>
            <person name="Hitch T.C.A."/>
        </authorList>
    </citation>
    <scope>NUCLEOTIDE SEQUENCE [LARGE SCALE GENOMIC DNA]</scope>
    <source>
        <strain evidence="6 7">Sanger_23</strain>
    </source>
</reference>
<comment type="caution">
    <text evidence="6">The sequence shown here is derived from an EMBL/GenBank/DDBJ whole genome shotgun (WGS) entry which is preliminary data.</text>
</comment>